<evidence type="ECO:0000313" key="2">
    <source>
        <dbReference type="EMBL" id="HCL03376.1"/>
    </source>
</evidence>
<gene>
    <name evidence="2" type="ORF">DHW61_13380</name>
</gene>
<dbReference type="SUPFAM" id="SSF143011">
    <property type="entry name" value="RelE-like"/>
    <property type="match status" value="1"/>
</dbReference>
<proteinExistence type="predicted"/>
<dbReference type="Gene3D" id="3.30.2310.20">
    <property type="entry name" value="RelE-like"/>
    <property type="match status" value="1"/>
</dbReference>
<dbReference type="InterPro" id="IPR007712">
    <property type="entry name" value="RelE/ParE_toxin"/>
</dbReference>
<reference evidence="2 3" key="1">
    <citation type="journal article" date="2018" name="Nat. Biotechnol.">
        <title>A standardized bacterial taxonomy based on genome phylogeny substantially revises the tree of life.</title>
        <authorList>
            <person name="Parks D.H."/>
            <person name="Chuvochina M."/>
            <person name="Waite D.W."/>
            <person name="Rinke C."/>
            <person name="Skarshewski A."/>
            <person name="Chaumeil P.A."/>
            <person name="Hugenholtz P."/>
        </authorList>
    </citation>
    <scope>NUCLEOTIDE SEQUENCE [LARGE SCALE GENOMIC DNA]</scope>
    <source>
        <strain evidence="2">UBA11728</strain>
    </source>
</reference>
<name>A0A3D2X8R2_9FIRM</name>
<dbReference type="Pfam" id="PF05016">
    <property type="entry name" value="ParE_toxin"/>
    <property type="match status" value="1"/>
</dbReference>
<dbReference type="PANTHER" id="PTHR38813:SF1">
    <property type="entry name" value="TOXIN RELE1-RELATED"/>
    <property type="match status" value="1"/>
</dbReference>
<dbReference type="InterPro" id="IPR052747">
    <property type="entry name" value="TA_system_RelE_toxin"/>
</dbReference>
<evidence type="ECO:0000313" key="3">
    <source>
        <dbReference type="Proteomes" id="UP000262969"/>
    </source>
</evidence>
<comment type="caution">
    <text evidence="2">The sequence shown here is derived from an EMBL/GenBank/DDBJ whole genome shotgun (WGS) entry which is preliminary data.</text>
</comment>
<sequence length="83" mass="9731">MYQILIQKKAKNFIDNLPLNEKRRIVTAIEQLPNGNDIKKLKGHSELMRLRVGNYRIIYTVNKGELTIIVIDADSRGQIYNRY</sequence>
<dbReference type="EMBL" id="DPVV01000447">
    <property type="protein sequence ID" value="HCL03376.1"/>
    <property type="molecule type" value="Genomic_DNA"/>
</dbReference>
<dbReference type="Proteomes" id="UP000262969">
    <property type="component" value="Unassembled WGS sequence"/>
</dbReference>
<protein>
    <submittedName>
        <fullName evidence="2">Plasmid stabilization protein</fullName>
    </submittedName>
</protein>
<dbReference type="PANTHER" id="PTHR38813">
    <property type="match status" value="1"/>
</dbReference>
<organism evidence="2 3">
    <name type="scientific">Lachnoclostridium phytofermentans</name>
    <dbReference type="NCBI Taxonomy" id="66219"/>
    <lineage>
        <taxon>Bacteria</taxon>
        <taxon>Bacillati</taxon>
        <taxon>Bacillota</taxon>
        <taxon>Clostridia</taxon>
        <taxon>Lachnospirales</taxon>
        <taxon>Lachnospiraceae</taxon>
    </lineage>
</organism>
<keyword evidence="1" id="KW-1277">Toxin-antitoxin system</keyword>
<evidence type="ECO:0000256" key="1">
    <source>
        <dbReference type="ARBA" id="ARBA00022649"/>
    </source>
</evidence>
<accession>A0A3D2X8R2</accession>
<dbReference type="InterPro" id="IPR035093">
    <property type="entry name" value="RelE/ParE_toxin_dom_sf"/>
</dbReference>
<dbReference type="AlphaFoldDB" id="A0A3D2X8R2"/>